<keyword evidence="9" id="KW-1185">Reference proteome</keyword>
<comment type="caution">
    <text evidence="8">The sequence shown here is derived from an EMBL/GenBank/DDBJ whole genome shotgun (WGS) entry which is preliminary data.</text>
</comment>
<organism evidence="8 9">
    <name type="scientific">Oculimacula yallundae</name>
    <dbReference type="NCBI Taxonomy" id="86028"/>
    <lineage>
        <taxon>Eukaryota</taxon>
        <taxon>Fungi</taxon>
        <taxon>Dikarya</taxon>
        <taxon>Ascomycota</taxon>
        <taxon>Pezizomycotina</taxon>
        <taxon>Leotiomycetes</taxon>
        <taxon>Helotiales</taxon>
        <taxon>Ploettnerulaceae</taxon>
        <taxon>Oculimacula</taxon>
    </lineage>
</organism>
<dbReference type="Proteomes" id="UP001595075">
    <property type="component" value="Unassembled WGS sequence"/>
</dbReference>
<evidence type="ECO:0000256" key="6">
    <source>
        <dbReference type="ARBA" id="ARBA00035191"/>
    </source>
</evidence>
<dbReference type="Pfam" id="PF05046">
    <property type="entry name" value="Img2"/>
    <property type="match status" value="1"/>
</dbReference>
<keyword evidence="3" id="KW-0689">Ribosomal protein</keyword>
<sequence>MASSLPLSFLRPMALPRAATLHKFLGLSQTALRKASTSTSTSTTASTLPSSPSAAASSSPISSTLSTPTAPATTPLKPYLIVRTPSNQLPIYHLAKRGGNKKLTRVRKIEGDVNMLRSDLQAELGMSEKDVVVNQLTRQVIVKGHKKPEIEKFFLSLQQ</sequence>
<evidence type="ECO:0000256" key="1">
    <source>
        <dbReference type="ARBA" id="ARBA00004173"/>
    </source>
</evidence>
<keyword evidence="5" id="KW-0687">Ribonucleoprotein</keyword>
<dbReference type="PANTHER" id="PTHR13477">
    <property type="entry name" value="MITOCHONDRIAL 39S RIBOSOMAL PROTEIN L49"/>
    <property type="match status" value="1"/>
</dbReference>
<comment type="subcellular location">
    <subcellularLocation>
        <location evidence="1">Mitochondrion</location>
    </subcellularLocation>
</comment>
<accession>A0ABR4CS47</accession>
<name>A0ABR4CS47_9HELO</name>
<evidence type="ECO:0000256" key="5">
    <source>
        <dbReference type="ARBA" id="ARBA00023274"/>
    </source>
</evidence>
<comment type="similarity">
    <text evidence="2">Belongs to the mitochondrion-specific ribosomal protein mL49 family.</text>
</comment>
<proteinExistence type="inferred from homology"/>
<protein>
    <recommendedName>
        <fullName evidence="6">Large ribosomal subunit protein mL49</fullName>
    </recommendedName>
</protein>
<dbReference type="Gene3D" id="3.30.780.10">
    <property type="entry name" value="SUI1-like domain"/>
    <property type="match status" value="1"/>
</dbReference>
<feature type="region of interest" description="Disordered" evidence="7">
    <location>
        <begin position="37"/>
        <end position="74"/>
    </location>
</feature>
<keyword evidence="4" id="KW-0496">Mitochondrion</keyword>
<dbReference type="InterPro" id="IPR007740">
    <property type="entry name" value="Ribosomal_mL49"/>
</dbReference>
<evidence type="ECO:0000256" key="7">
    <source>
        <dbReference type="SAM" id="MobiDB-lite"/>
    </source>
</evidence>
<evidence type="ECO:0000256" key="2">
    <source>
        <dbReference type="ARBA" id="ARBA00005677"/>
    </source>
</evidence>
<reference evidence="8 9" key="1">
    <citation type="journal article" date="2024" name="Commun. Biol.">
        <title>Comparative genomic analysis of thermophilic fungi reveals convergent evolutionary adaptations and gene losses.</title>
        <authorList>
            <person name="Steindorff A.S."/>
            <person name="Aguilar-Pontes M.V."/>
            <person name="Robinson A.J."/>
            <person name="Andreopoulos B."/>
            <person name="LaButti K."/>
            <person name="Kuo A."/>
            <person name="Mondo S."/>
            <person name="Riley R."/>
            <person name="Otillar R."/>
            <person name="Haridas S."/>
            <person name="Lipzen A."/>
            <person name="Grimwood J."/>
            <person name="Schmutz J."/>
            <person name="Clum A."/>
            <person name="Reid I.D."/>
            <person name="Moisan M.C."/>
            <person name="Butler G."/>
            <person name="Nguyen T.T.M."/>
            <person name="Dewar K."/>
            <person name="Conant G."/>
            <person name="Drula E."/>
            <person name="Henrissat B."/>
            <person name="Hansel C."/>
            <person name="Singer S."/>
            <person name="Hutchinson M.I."/>
            <person name="de Vries R.P."/>
            <person name="Natvig D.O."/>
            <person name="Powell A.J."/>
            <person name="Tsang A."/>
            <person name="Grigoriev I.V."/>
        </authorList>
    </citation>
    <scope>NUCLEOTIDE SEQUENCE [LARGE SCALE GENOMIC DNA]</scope>
    <source>
        <strain evidence="8 9">CBS 494.80</strain>
    </source>
</reference>
<evidence type="ECO:0000313" key="9">
    <source>
        <dbReference type="Proteomes" id="UP001595075"/>
    </source>
</evidence>
<evidence type="ECO:0000313" key="8">
    <source>
        <dbReference type="EMBL" id="KAL2072407.1"/>
    </source>
</evidence>
<dbReference type="EMBL" id="JAZHXI010000004">
    <property type="protein sequence ID" value="KAL2072407.1"/>
    <property type="molecule type" value="Genomic_DNA"/>
</dbReference>
<dbReference type="PANTHER" id="PTHR13477:SF0">
    <property type="entry name" value="LARGE RIBOSOMAL SUBUNIT PROTEIN ML49"/>
    <property type="match status" value="1"/>
</dbReference>
<evidence type="ECO:0000256" key="3">
    <source>
        <dbReference type="ARBA" id="ARBA00022980"/>
    </source>
</evidence>
<gene>
    <name evidence="8" type="ORF">VTL71DRAFT_11750</name>
</gene>
<evidence type="ECO:0000256" key="4">
    <source>
        <dbReference type="ARBA" id="ARBA00023128"/>
    </source>
</evidence>